<gene>
    <name evidence="2" type="ORF">VTL71DRAFT_14093</name>
</gene>
<dbReference type="PANTHER" id="PTHR24148">
    <property type="entry name" value="ANKYRIN REPEAT DOMAIN-CONTAINING PROTEIN 39 HOMOLOG-RELATED"/>
    <property type="match status" value="1"/>
</dbReference>
<comment type="caution">
    <text evidence="2">The sequence shown here is derived from an EMBL/GenBank/DDBJ whole genome shotgun (WGS) entry which is preliminary data.</text>
</comment>
<accession>A0ABR4CHH4</accession>
<reference evidence="2 3" key="1">
    <citation type="journal article" date="2024" name="Commun. Biol.">
        <title>Comparative genomic analysis of thermophilic fungi reveals convergent evolutionary adaptations and gene losses.</title>
        <authorList>
            <person name="Steindorff A.S."/>
            <person name="Aguilar-Pontes M.V."/>
            <person name="Robinson A.J."/>
            <person name="Andreopoulos B."/>
            <person name="LaButti K."/>
            <person name="Kuo A."/>
            <person name="Mondo S."/>
            <person name="Riley R."/>
            <person name="Otillar R."/>
            <person name="Haridas S."/>
            <person name="Lipzen A."/>
            <person name="Grimwood J."/>
            <person name="Schmutz J."/>
            <person name="Clum A."/>
            <person name="Reid I.D."/>
            <person name="Moisan M.C."/>
            <person name="Butler G."/>
            <person name="Nguyen T.T.M."/>
            <person name="Dewar K."/>
            <person name="Conant G."/>
            <person name="Drula E."/>
            <person name="Henrissat B."/>
            <person name="Hansel C."/>
            <person name="Singer S."/>
            <person name="Hutchinson M.I."/>
            <person name="de Vries R.P."/>
            <person name="Natvig D.O."/>
            <person name="Powell A.J."/>
            <person name="Tsang A."/>
            <person name="Grigoriev I.V."/>
        </authorList>
    </citation>
    <scope>NUCLEOTIDE SEQUENCE [LARGE SCALE GENOMIC DNA]</scope>
    <source>
        <strain evidence="2 3">CBS 494.80</strain>
    </source>
</reference>
<protein>
    <recommendedName>
        <fullName evidence="1">Heterokaryon incompatibility domain-containing protein</fullName>
    </recommendedName>
</protein>
<dbReference type="Pfam" id="PF06985">
    <property type="entry name" value="HET"/>
    <property type="match status" value="1"/>
</dbReference>
<evidence type="ECO:0000313" key="3">
    <source>
        <dbReference type="Proteomes" id="UP001595075"/>
    </source>
</evidence>
<dbReference type="PANTHER" id="PTHR24148:SF64">
    <property type="entry name" value="HETEROKARYON INCOMPATIBILITY DOMAIN-CONTAINING PROTEIN"/>
    <property type="match status" value="1"/>
</dbReference>
<dbReference type="Proteomes" id="UP001595075">
    <property type="component" value="Unassembled WGS sequence"/>
</dbReference>
<dbReference type="EMBL" id="JAZHXI010000007">
    <property type="protein sequence ID" value="KAL2069414.1"/>
    <property type="molecule type" value="Genomic_DNA"/>
</dbReference>
<name>A0ABR4CHH4_9HELO</name>
<proteinExistence type="predicted"/>
<feature type="domain" description="Heterokaryon incompatibility" evidence="1">
    <location>
        <begin position="14"/>
        <end position="125"/>
    </location>
</feature>
<keyword evidence="3" id="KW-1185">Reference proteome</keyword>
<organism evidence="2 3">
    <name type="scientific">Oculimacula yallundae</name>
    <dbReference type="NCBI Taxonomy" id="86028"/>
    <lineage>
        <taxon>Eukaryota</taxon>
        <taxon>Fungi</taxon>
        <taxon>Dikarya</taxon>
        <taxon>Ascomycota</taxon>
        <taxon>Pezizomycotina</taxon>
        <taxon>Leotiomycetes</taxon>
        <taxon>Helotiales</taxon>
        <taxon>Ploettnerulaceae</taxon>
        <taxon>Oculimacula</taxon>
    </lineage>
</organism>
<evidence type="ECO:0000313" key="2">
    <source>
        <dbReference type="EMBL" id="KAL2069414.1"/>
    </source>
</evidence>
<evidence type="ECO:0000259" key="1">
    <source>
        <dbReference type="Pfam" id="PF06985"/>
    </source>
</evidence>
<dbReference type="InterPro" id="IPR010730">
    <property type="entry name" value="HET"/>
</dbReference>
<sequence>MMLSSGFVGSMTRESFWIDAISVNQKDLTERGSQVSLMVRIYSECALCTVWLGEDTDTTEKAFAILNLFASGKHFHEWPIYVTEQAPGSGAPGELEMFESKEGLLEPLRDVFDMPWWTRTWTVQEIILPRVAIVKCGRHEITWDNIMEGNKYAFTHLTQCCKDFSKHFGYQDENSVAAFLTAIADLRPSWEQYHDTVRTMDMIDILASHRFRQTSDLRDKVYGVLSFCPPSLQQTCLADYDASLPDCYSWPVIHDFQHSKSLRALAHTQLEGNDVSLPSWTPDWSRASDQVEQQRERFKFYNSYGACGTAALSYSRVGHALSLRGIHQETITHVGKVIGWFDETAIETIRTWHHLWQSVCGDHERLGISNDQAPPDIFMRTLLRGIFDPQKDTVSKGKRNRSYYRASEADIAACQRWWSLAQATQNTHKPHLWIEDKVEAARIQHVHDSLLQKLQFSRFFITDKQSIGLGPPWSMKVGDEVWIACGGKQPLILRRDDSLSQPDGQITAPRVYHKLVGADCYVDGIMHGEAAANLERDAMDVHII</sequence>
<dbReference type="InterPro" id="IPR052895">
    <property type="entry name" value="HetReg/Transcr_Mod"/>
</dbReference>